<gene>
    <name evidence="8" type="ORF">Tdes44962_MAKER07776</name>
</gene>
<comment type="similarity">
    <text evidence="2">Belongs to the acetate uptake transporter (AceTr) (TC 2.A.96) family.</text>
</comment>
<evidence type="ECO:0000256" key="3">
    <source>
        <dbReference type="ARBA" id="ARBA00022692"/>
    </source>
</evidence>
<evidence type="ECO:0000313" key="8">
    <source>
        <dbReference type="EMBL" id="KAH9841274.1"/>
    </source>
</evidence>
<evidence type="ECO:0000256" key="5">
    <source>
        <dbReference type="ARBA" id="ARBA00023136"/>
    </source>
</evidence>
<feature type="transmembrane region" description="Helical" evidence="7">
    <location>
        <begin position="233"/>
        <end position="252"/>
    </location>
</feature>
<feature type="transmembrane region" description="Helical" evidence="7">
    <location>
        <begin position="106"/>
        <end position="123"/>
    </location>
</feature>
<evidence type="ECO:0000256" key="6">
    <source>
        <dbReference type="SAM" id="MobiDB-lite"/>
    </source>
</evidence>
<dbReference type="InterPro" id="IPR051633">
    <property type="entry name" value="AceTr"/>
</dbReference>
<dbReference type="EMBL" id="RIBY02000502">
    <property type="protein sequence ID" value="KAH9841274.1"/>
    <property type="molecule type" value="Genomic_DNA"/>
</dbReference>
<dbReference type="Pfam" id="PF01184">
    <property type="entry name" value="Gpr1_Fun34_YaaH"/>
    <property type="match status" value="1"/>
</dbReference>
<sequence>MATTHHHANRVEQLEDLKNVPTSHPSTIYDHLAAGKIVLAPSSPSPASSTHTHTNNAPPGQPHYIPIPLTLKSQLGSPTALAIGAFATTLTTLSFALMGWRNVSVTNAFIGDFFAVAGIGMVITAQWEMVLGNTYAYTVLSAFGLFYLGFGFIVTPTFGVAEAYGGSGSVEYNNAVGFFVLMWSVFNLCFLIGSLPLNLVYIGIFFTVQLAFTLVAASYFLTADGKTAQAEAVKVAGGACAFASGMLGYYTVGNLMCQEALRFSFPMGDTSRFFRKRAVGKEE</sequence>
<keyword evidence="3 7" id="KW-0812">Transmembrane</keyword>
<dbReference type="GO" id="GO:0005886">
    <property type="term" value="C:plasma membrane"/>
    <property type="evidence" value="ECO:0007669"/>
    <property type="project" value="TreeGrafter"/>
</dbReference>
<dbReference type="OrthoDB" id="3648309at2759"/>
<keyword evidence="4 7" id="KW-1133">Transmembrane helix</keyword>
<evidence type="ECO:0000256" key="2">
    <source>
        <dbReference type="ARBA" id="ARBA00005587"/>
    </source>
</evidence>
<dbReference type="PANTHER" id="PTHR31123:SF7">
    <property type="entry name" value="MARVEL DOMAIN-CONTAINING PROTEIN"/>
    <property type="match status" value="1"/>
</dbReference>
<feature type="compositionally biased region" description="Basic and acidic residues" evidence="6">
    <location>
        <begin position="9"/>
        <end position="18"/>
    </location>
</feature>
<evidence type="ECO:0000313" key="9">
    <source>
        <dbReference type="Proteomes" id="UP001138500"/>
    </source>
</evidence>
<proteinExistence type="inferred from homology"/>
<evidence type="ECO:0000256" key="4">
    <source>
        <dbReference type="ARBA" id="ARBA00022989"/>
    </source>
</evidence>
<dbReference type="Proteomes" id="UP001138500">
    <property type="component" value="Unassembled WGS sequence"/>
</dbReference>
<feature type="transmembrane region" description="Helical" evidence="7">
    <location>
        <begin position="80"/>
        <end position="100"/>
    </location>
</feature>
<evidence type="ECO:0000256" key="1">
    <source>
        <dbReference type="ARBA" id="ARBA00004141"/>
    </source>
</evidence>
<dbReference type="AlphaFoldDB" id="A0A9W7W5V1"/>
<feature type="transmembrane region" description="Helical" evidence="7">
    <location>
        <begin position="175"/>
        <end position="192"/>
    </location>
</feature>
<organism evidence="8 9">
    <name type="scientific">Teratosphaeria destructans</name>
    <dbReference type="NCBI Taxonomy" id="418781"/>
    <lineage>
        <taxon>Eukaryota</taxon>
        <taxon>Fungi</taxon>
        <taxon>Dikarya</taxon>
        <taxon>Ascomycota</taxon>
        <taxon>Pezizomycotina</taxon>
        <taxon>Dothideomycetes</taxon>
        <taxon>Dothideomycetidae</taxon>
        <taxon>Mycosphaerellales</taxon>
        <taxon>Teratosphaeriaceae</taxon>
        <taxon>Teratosphaeria</taxon>
    </lineage>
</organism>
<reference evidence="8 9" key="1">
    <citation type="journal article" date="2018" name="IMA Fungus">
        <title>IMA Genome-F 10: Nine draft genome sequences of Claviceps purpurea s.lat., including C. arundinis, C. humidiphila, and C. cf. spartinae, pseudomolecules for the pitch canker pathogen Fusarium circinatum, draft genome of Davidsoniella eucalypti, Grosmannia galeiformis, Quambalaria eucalypti, and Teratosphaeria destructans.</title>
        <authorList>
            <person name="Wingfield B.D."/>
            <person name="Liu M."/>
            <person name="Nguyen H.D."/>
            <person name="Lane F.A."/>
            <person name="Morgan S.W."/>
            <person name="De Vos L."/>
            <person name="Wilken P.M."/>
            <person name="Duong T.A."/>
            <person name="Aylward J."/>
            <person name="Coetzee M.P."/>
            <person name="Dadej K."/>
            <person name="De Beer Z.W."/>
            <person name="Findlay W."/>
            <person name="Havenga M."/>
            <person name="Kolarik M."/>
            <person name="Menzies J.G."/>
            <person name="Naidoo K."/>
            <person name="Pochopski O."/>
            <person name="Shoukouhi P."/>
            <person name="Santana Q.C."/>
            <person name="Seifert K.A."/>
            <person name="Soal N."/>
            <person name="Steenkamp E.T."/>
            <person name="Tatham C.T."/>
            <person name="van der Nest M.A."/>
            <person name="Wingfield M.J."/>
        </authorList>
    </citation>
    <scope>NUCLEOTIDE SEQUENCE [LARGE SCALE GENOMIC DNA]</scope>
    <source>
        <strain evidence="8">CMW44962</strain>
    </source>
</reference>
<accession>A0A9W7W5V1</accession>
<feature type="region of interest" description="Disordered" evidence="6">
    <location>
        <begin position="1"/>
        <end position="20"/>
    </location>
</feature>
<comment type="subcellular location">
    <subcellularLocation>
        <location evidence="1">Membrane</location>
        <topology evidence="1">Multi-pass membrane protein</topology>
    </subcellularLocation>
</comment>
<feature type="transmembrane region" description="Helical" evidence="7">
    <location>
        <begin position="199"/>
        <end position="221"/>
    </location>
</feature>
<keyword evidence="5 7" id="KW-0472">Membrane</keyword>
<comment type="caution">
    <text evidence="8">The sequence shown here is derived from an EMBL/GenBank/DDBJ whole genome shotgun (WGS) entry which is preliminary data.</text>
</comment>
<protein>
    <submittedName>
        <fullName evidence="8">Ylipolytica GPR1 protein and Fun34p</fullName>
    </submittedName>
</protein>
<dbReference type="InterPro" id="IPR000791">
    <property type="entry name" value="Gpr1/Fun34/SatP-like"/>
</dbReference>
<keyword evidence="9" id="KW-1185">Reference proteome</keyword>
<evidence type="ECO:0000256" key="7">
    <source>
        <dbReference type="SAM" id="Phobius"/>
    </source>
</evidence>
<reference evidence="8 9" key="2">
    <citation type="journal article" date="2021" name="Curr. Genet.">
        <title>Genetic response to nitrogen starvation in the aggressive Eucalyptus foliar pathogen Teratosphaeria destructans.</title>
        <authorList>
            <person name="Havenga M."/>
            <person name="Wingfield B.D."/>
            <person name="Wingfield M.J."/>
            <person name="Dreyer L.L."/>
            <person name="Roets F."/>
            <person name="Aylward J."/>
        </authorList>
    </citation>
    <scope>NUCLEOTIDE SEQUENCE [LARGE SCALE GENOMIC DNA]</scope>
    <source>
        <strain evidence="8">CMW44962</strain>
    </source>
</reference>
<feature type="transmembrane region" description="Helical" evidence="7">
    <location>
        <begin position="135"/>
        <end position="155"/>
    </location>
</feature>
<dbReference type="GO" id="GO:0015123">
    <property type="term" value="F:acetate transmembrane transporter activity"/>
    <property type="evidence" value="ECO:0007669"/>
    <property type="project" value="TreeGrafter"/>
</dbReference>
<dbReference type="PANTHER" id="PTHR31123">
    <property type="entry name" value="ACCUMULATION OF DYADS PROTEIN 2-RELATED"/>
    <property type="match status" value="1"/>
</dbReference>
<name>A0A9W7W5V1_9PEZI</name>